<dbReference type="EMBL" id="BK015879">
    <property type="protein sequence ID" value="DAD71260.1"/>
    <property type="molecule type" value="Genomic_DNA"/>
</dbReference>
<reference evidence="2" key="1">
    <citation type="journal article" date="2021" name="Proc. Natl. Acad. Sci. U.S.A.">
        <title>A Catalog of Tens of Thousands of Viruses from Human Metagenomes Reveals Hidden Associations with Chronic Diseases.</title>
        <authorList>
            <person name="Tisza M.J."/>
            <person name="Buck C.B."/>
        </authorList>
    </citation>
    <scope>NUCLEOTIDE SEQUENCE</scope>
    <source>
        <strain evidence="2">CtDuC3</strain>
    </source>
</reference>
<evidence type="ECO:0000313" key="2">
    <source>
        <dbReference type="EMBL" id="DAD71260.1"/>
    </source>
</evidence>
<accession>A0A8S5LME4</accession>
<name>A0A8S5LME4_9CAUD</name>
<feature type="domain" description="Phage head morphogenesis" evidence="1">
    <location>
        <begin position="168"/>
        <end position="266"/>
    </location>
</feature>
<proteinExistence type="predicted"/>
<sequence length="271" mass="31762">MMKMKKQKKRNYWKDRIQEQQEKALSRTQKETEEELARIYRQTLVQVRNDILKVYSKVEADKEAGRELLINDFYRNNRYWELFETINKRLAALGQKQIKITEPKLLDLYKETQSIIGDEIPDDKVNTQFLYTPAVDAKQALFQSWCLDGKKFSDRVWEDKTKMLELLKRELNTCVIQGKSPWESANRIAEKLGVSERNAYRLMRTELAHAQNYAATEKYKELGFTKGKWNASNCACSHCKEQDGTIHPLTELANQIPAHPNCRCTYSVVVD</sequence>
<organism evidence="2">
    <name type="scientific">Siphoviridae sp. ctDuC3</name>
    <dbReference type="NCBI Taxonomy" id="2827563"/>
    <lineage>
        <taxon>Viruses</taxon>
        <taxon>Duplodnaviria</taxon>
        <taxon>Heunggongvirae</taxon>
        <taxon>Uroviricota</taxon>
        <taxon>Caudoviricetes</taxon>
    </lineage>
</organism>
<evidence type="ECO:0000259" key="1">
    <source>
        <dbReference type="Pfam" id="PF04233"/>
    </source>
</evidence>
<dbReference type="NCBIfam" id="TIGR01641">
    <property type="entry name" value="phageSPP1_gp7"/>
    <property type="match status" value="1"/>
</dbReference>
<dbReference type="Pfam" id="PF04233">
    <property type="entry name" value="Phage_Mu_F"/>
    <property type="match status" value="1"/>
</dbReference>
<dbReference type="InterPro" id="IPR006528">
    <property type="entry name" value="Phage_head_morphogenesis_dom"/>
</dbReference>
<protein>
    <submittedName>
        <fullName evidence="2">Minor capsid protein</fullName>
    </submittedName>
</protein>